<name>A0A917SQX0_9ACTN</name>
<dbReference type="GO" id="GO:0016020">
    <property type="term" value="C:membrane"/>
    <property type="evidence" value="ECO:0007669"/>
    <property type="project" value="InterPro"/>
</dbReference>
<dbReference type="InterPro" id="IPR000462">
    <property type="entry name" value="CDP-OH_P_trans"/>
</dbReference>
<dbReference type="Gene3D" id="1.20.120.1760">
    <property type="match status" value="1"/>
</dbReference>
<reference evidence="1" key="2">
    <citation type="submission" date="2020-09" db="EMBL/GenBank/DDBJ databases">
        <authorList>
            <person name="Sun Q."/>
            <person name="Zhou Y."/>
        </authorList>
    </citation>
    <scope>NUCLEOTIDE SEQUENCE</scope>
    <source>
        <strain evidence="1">CGMCC 4.7308</strain>
    </source>
</reference>
<dbReference type="AlphaFoldDB" id="A0A917SQX0"/>
<dbReference type="Proteomes" id="UP000655208">
    <property type="component" value="Unassembled WGS sequence"/>
</dbReference>
<dbReference type="GO" id="GO:0008654">
    <property type="term" value="P:phospholipid biosynthetic process"/>
    <property type="evidence" value="ECO:0007669"/>
    <property type="project" value="InterPro"/>
</dbReference>
<sequence>MHHGIDPGRVPLLGRWLRGMWVGGRLLSRAGVPPTAVTGAGVGLAGAAVALAARHPVAAGAAVLGAALCDGLDGATAIVGGRATRSGAVADAVADRLSDGAFALVLWRRGAPGWSAATAVGAAWGVDTLRRIRRVPARITVAERPTFTICALLACGSALVSPNRWPARLCAAVWTGAGAVGVLQLLRTPPGPAIRGERAGRPAR</sequence>
<keyword evidence="2" id="KW-1185">Reference proteome</keyword>
<organism evidence="1 2">
    <name type="scientific">Nakamurella endophytica</name>
    <dbReference type="NCBI Taxonomy" id="1748367"/>
    <lineage>
        <taxon>Bacteria</taxon>
        <taxon>Bacillati</taxon>
        <taxon>Actinomycetota</taxon>
        <taxon>Actinomycetes</taxon>
        <taxon>Nakamurellales</taxon>
        <taxon>Nakamurellaceae</taxon>
        <taxon>Nakamurella</taxon>
    </lineage>
</organism>
<dbReference type="InterPro" id="IPR043130">
    <property type="entry name" value="CDP-OH_PTrfase_TM_dom"/>
</dbReference>
<evidence type="ECO:0000313" key="2">
    <source>
        <dbReference type="Proteomes" id="UP000655208"/>
    </source>
</evidence>
<comment type="caution">
    <text evidence="1">The sequence shown here is derived from an EMBL/GenBank/DDBJ whole genome shotgun (WGS) entry which is preliminary data.</text>
</comment>
<reference evidence="1" key="1">
    <citation type="journal article" date="2014" name="Int. J. Syst. Evol. Microbiol.">
        <title>Complete genome sequence of Corynebacterium casei LMG S-19264T (=DSM 44701T), isolated from a smear-ripened cheese.</title>
        <authorList>
            <consortium name="US DOE Joint Genome Institute (JGI-PGF)"/>
            <person name="Walter F."/>
            <person name="Albersmeier A."/>
            <person name="Kalinowski J."/>
            <person name="Ruckert C."/>
        </authorList>
    </citation>
    <scope>NUCLEOTIDE SEQUENCE</scope>
    <source>
        <strain evidence="1">CGMCC 4.7308</strain>
    </source>
</reference>
<dbReference type="GO" id="GO:0016780">
    <property type="term" value="F:phosphotransferase activity, for other substituted phosphate groups"/>
    <property type="evidence" value="ECO:0007669"/>
    <property type="project" value="InterPro"/>
</dbReference>
<dbReference type="EMBL" id="BMNA01000002">
    <property type="protein sequence ID" value="GGL94137.1"/>
    <property type="molecule type" value="Genomic_DNA"/>
</dbReference>
<gene>
    <name evidence="1" type="ORF">GCM10011594_12520</name>
</gene>
<protein>
    <recommendedName>
        <fullName evidence="3">CDP-alcohol phosphatidyltransferase family protein</fullName>
    </recommendedName>
</protein>
<accession>A0A917SQX0</accession>
<dbReference type="Pfam" id="PF01066">
    <property type="entry name" value="CDP-OH_P_transf"/>
    <property type="match status" value="1"/>
</dbReference>
<evidence type="ECO:0008006" key="3">
    <source>
        <dbReference type="Google" id="ProtNLM"/>
    </source>
</evidence>
<evidence type="ECO:0000313" key="1">
    <source>
        <dbReference type="EMBL" id="GGL94137.1"/>
    </source>
</evidence>
<proteinExistence type="predicted"/>